<comment type="catalytic activity">
    <reaction evidence="1 8">
        <text>a ribonucleoside 5'-phosphate + H2O = a ribonucleoside + phosphate</text>
        <dbReference type="Rhea" id="RHEA:12484"/>
        <dbReference type="ChEBI" id="CHEBI:15377"/>
        <dbReference type="ChEBI" id="CHEBI:18254"/>
        <dbReference type="ChEBI" id="CHEBI:43474"/>
        <dbReference type="ChEBI" id="CHEBI:58043"/>
        <dbReference type="EC" id="3.1.3.5"/>
    </reaction>
</comment>
<feature type="region of interest" description="Disordered" evidence="10">
    <location>
        <begin position="345"/>
        <end position="380"/>
    </location>
</feature>
<dbReference type="NCBIfam" id="NF001490">
    <property type="entry name" value="PRK00346.1-4"/>
    <property type="match status" value="1"/>
</dbReference>
<keyword evidence="5 8" id="KW-0479">Metal-binding</keyword>
<feature type="compositionally biased region" description="Basic and acidic residues" evidence="10">
    <location>
        <begin position="349"/>
        <end position="363"/>
    </location>
</feature>
<comment type="function">
    <text evidence="8">Nucleotidase that shows phosphatase activity on nucleoside 5'-monophosphates.</text>
</comment>
<evidence type="ECO:0000256" key="5">
    <source>
        <dbReference type="ARBA" id="ARBA00022723"/>
    </source>
</evidence>
<evidence type="ECO:0000256" key="1">
    <source>
        <dbReference type="ARBA" id="ARBA00000815"/>
    </source>
</evidence>
<dbReference type="Pfam" id="PF01975">
    <property type="entry name" value="SurE"/>
    <property type="match status" value="1"/>
</dbReference>
<comment type="function">
    <text evidence="9">Responsible for synthesis of pseudouridine from uracil-13 in transfer RNAs.</text>
</comment>
<accession>A0ABP9SAJ5</accession>
<dbReference type="EMBL" id="BAABLF010000013">
    <property type="protein sequence ID" value="GAA5192437.1"/>
    <property type="molecule type" value="Genomic_DNA"/>
</dbReference>
<evidence type="ECO:0000256" key="10">
    <source>
        <dbReference type="SAM" id="MobiDB-lite"/>
    </source>
</evidence>
<evidence type="ECO:0000259" key="11">
    <source>
        <dbReference type="PROSITE" id="PS50984"/>
    </source>
</evidence>
<feature type="domain" description="TRUD" evidence="11">
    <location>
        <begin position="156"/>
        <end position="302"/>
    </location>
</feature>
<comment type="similarity">
    <text evidence="3 8">Belongs to the SurE nucleotidase family.</text>
</comment>
<proteinExistence type="inferred from homology"/>
<evidence type="ECO:0000256" key="2">
    <source>
        <dbReference type="ARBA" id="ARBA00007953"/>
    </source>
</evidence>
<evidence type="ECO:0000256" key="9">
    <source>
        <dbReference type="HAMAP-Rule" id="MF_01082"/>
    </source>
</evidence>
<dbReference type="InterPro" id="IPR036523">
    <property type="entry name" value="SurE-like_sf"/>
</dbReference>
<comment type="caution">
    <text evidence="12">The sequence shown here is derived from an EMBL/GenBank/DDBJ whole genome shotgun (WGS) entry which is preliminary data.</text>
</comment>
<dbReference type="SUPFAM" id="SSF64167">
    <property type="entry name" value="SurE-like"/>
    <property type="match status" value="1"/>
</dbReference>
<protein>
    <recommendedName>
        <fullName evidence="8 9">Multifunctional fusion protein</fullName>
    </recommendedName>
    <domain>
        <recommendedName>
            <fullName evidence="9">tRNA pseudouridine synthase D</fullName>
            <ecNumber evidence="9">5.4.99.27</ecNumber>
        </recommendedName>
        <alternativeName>
            <fullName evidence="9">tRNA pseudouridine(13) synthase</fullName>
        </alternativeName>
        <alternativeName>
            <fullName evidence="9">tRNA pseudouridylate synthase D</fullName>
        </alternativeName>
        <alternativeName>
            <fullName evidence="9">tRNA-uridine isomerase D</fullName>
        </alternativeName>
    </domain>
    <domain>
        <recommendedName>
            <fullName evidence="8">5'-nucleotidase SurE</fullName>
            <ecNumber evidence="8">3.1.3.5</ecNumber>
        </recommendedName>
        <alternativeName>
            <fullName evidence="8">Nucleoside 5'-monophosphate phosphohydrolase</fullName>
        </alternativeName>
    </domain>
</protein>
<keyword evidence="6 8" id="KW-0378">Hydrolase</keyword>
<feature type="binding site" evidence="8">
    <location>
        <position position="494"/>
    </location>
    <ligand>
        <name>a divalent metal cation</name>
        <dbReference type="ChEBI" id="CHEBI:60240"/>
    </ligand>
</feature>
<comment type="similarity">
    <text evidence="2 9">Belongs to the pseudouridine synthase TruD family.</text>
</comment>
<keyword evidence="8" id="KW-0547">Nucleotide-binding</keyword>
<feature type="binding site" evidence="8">
    <location>
        <position position="442"/>
    </location>
    <ligand>
        <name>a divalent metal cation</name>
        <dbReference type="ChEBI" id="CHEBI:60240"/>
    </ligand>
</feature>
<gene>
    <name evidence="8" type="primary">surE</name>
    <name evidence="9" type="synonym">truD</name>
    <name evidence="12" type="ORF">GCM10025772_21710</name>
</gene>
<dbReference type="Gene3D" id="3.30.2340.10">
    <property type="entry name" value="TruD, insertion domain"/>
    <property type="match status" value="1"/>
</dbReference>
<evidence type="ECO:0000256" key="8">
    <source>
        <dbReference type="HAMAP-Rule" id="MF_00060"/>
    </source>
</evidence>
<dbReference type="InterPro" id="IPR011760">
    <property type="entry name" value="PsdUridine_synth_TruD_insert"/>
</dbReference>
<dbReference type="EC" id="3.1.3.5" evidence="8"/>
<dbReference type="Gene3D" id="3.30.2350.20">
    <property type="entry name" value="TruD, catalytic domain"/>
    <property type="match status" value="1"/>
</dbReference>
<dbReference type="InterPro" id="IPR020103">
    <property type="entry name" value="PsdUridine_synth_cat_dom_sf"/>
</dbReference>
<comment type="cofactor">
    <cofactor evidence="8">
        <name>a divalent metal cation</name>
        <dbReference type="ChEBI" id="CHEBI:60240"/>
    </cofactor>
    <text evidence="8">Binds 1 divalent metal cation per subunit.</text>
</comment>
<comment type="catalytic activity">
    <reaction evidence="9">
        <text>uridine(13) in tRNA = pseudouridine(13) in tRNA</text>
        <dbReference type="Rhea" id="RHEA:42540"/>
        <dbReference type="Rhea" id="RHEA-COMP:10105"/>
        <dbReference type="Rhea" id="RHEA-COMP:10106"/>
        <dbReference type="ChEBI" id="CHEBI:65314"/>
        <dbReference type="ChEBI" id="CHEBI:65315"/>
        <dbReference type="EC" id="5.4.99.27"/>
    </reaction>
</comment>
<evidence type="ECO:0000256" key="6">
    <source>
        <dbReference type="ARBA" id="ARBA00022801"/>
    </source>
</evidence>
<feature type="binding site" evidence="8">
    <location>
        <position position="411"/>
    </location>
    <ligand>
        <name>a divalent metal cation</name>
        <dbReference type="ChEBI" id="CHEBI:60240"/>
    </ligand>
</feature>
<dbReference type="InterPro" id="IPR030048">
    <property type="entry name" value="SurE"/>
</dbReference>
<keyword evidence="8" id="KW-0963">Cytoplasm</keyword>
<dbReference type="InterPro" id="IPR050170">
    <property type="entry name" value="TruD_pseudoU_synthase"/>
</dbReference>
<evidence type="ECO:0000256" key="4">
    <source>
        <dbReference type="ARBA" id="ARBA00022694"/>
    </source>
</evidence>
<dbReference type="InterPro" id="IPR020119">
    <property type="entry name" value="PsdUridine_synth_TruD_CS"/>
</dbReference>
<evidence type="ECO:0000313" key="13">
    <source>
        <dbReference type="Proteomes" id="UP001501600"/>
    </source>
</evidence>
<sequence>MTDYTLPQWHYRFGQPEQTGTIRTLPEHFQVEEMLPFRPDGEGENHLIHIEKRGLTTHQVAKQLAQFAQVPVRDVSWAGLKDKHGVTRQWLCVRIPGKNTPNWQELNSDELTILESDRTLKKLRPGALMGNRFRIAVAEIEDMAPVLARLEKIRTGVPNYYGEQRFGHNGMNVARAAQMFAGRKVKDRNKRSIYLSAARSFLFNHVVSERLAQHGMTPMDGDAVMLSGSNSFFIAEPWDEATLARLQAGDVALSAPLFGDGGAGSQGDAAEFEQRIVAPWSELLAGLSSARLSPERRRLLLKPEGLTHRVEEGVLWLEFMLPPGAFATSILRELVNYRDAQAYFSPEQEVDREPVEMPERSEQSGHTPADDPEPSPSSDIALREASIPDASPEPGVKPSSRKSMKILVSNDDGVHAPGIKALSDALTQVAQITTVAPDRNCSGASNSLTLTNPLRTQTLENGYIQVNGTPTDCVHLAIRELIDEEPDLVVSGVNAGANLGDDTLYSGTVAAAMEGRHLGLPAIAVSLVGRELKHYDTAAQITRQIVELLMAEPLPKEYILNINVPDCPMDEIKGIKVTRLGNRHKSEGMVRTTDPAGRRIFWLGPPGLEQDAGEGTDFHAVAHGYVSITPLKVDLTAHQQLDTLKQWVKGL</sequence>
<evidence type="ECO:0000313" key="12">
    <source>
        <dbReference type="EMBL" id="GAA5192437.1"/>
    </source>
</evidence>
<dbReference type="NCBIfam" id="TIGR00087">
    <property type="entry name" value="surE"/>
    <property type="match status" value="1"/>
</dbReference>
<dbReference type="Gene3D" id="3.40.1210.10">
    <property type="entry name" value="Survival protein SurE-like phosphatase/nucleotidase"/>
    <property type="match status" value="1"/>
</dbReference>
<dbReference type="Proteomes" id="UP001501600">
    <property type="component" value="Unassembled WGS sequence"/>
</dbReference>
<evidence type="ECO:0000256" key="7">
    <source>
        <dbReference type="ARBA" id="ARBA00023235"/>
    </source>
</evidence>
<evidence type="ECO:0000256" key="3">
    <source>
        <dbReference type="ARBA" id="ARBA00011062"/>
    </source>
</evidence>
<keyword evidence="4 9" id="KW-0819">tRNA processing</keyword>
<dbReference type="Pfam" id="PF01142">
    <property type="entry name" value="TruD"/>
    <property type="match status" value="2"/>
</dbReference>
<dbReference type="InterPro" id="IPR002828">
    <property type="entry name" value="SurE-like_Pase/nucleotidase"/>
</dbReference>
<keyword evidence="13" id="KW-1185">Reference proteome</keyword>
<comment type="subcellular location">
    <subcellularLocation>
        <location evidence="8">Cytoplasm</location>
    </subcellularLocation>
</comment>
<keyword evidence="7 9" id="KW-0413">Isomerase</keyword>
<dbReference type="EC" id="5.4.99.27" evidence="9"/>
<dbReference type="PROSITE" id="PS01268">
    <property type="entry name" value="UPF0024"/>
    <property type="match status" value="1"/>
</dbReference>
<dbReference type="PANTHER" id="PTHR47811">
    <property type="entry name" value="TRNA PSEUDOURIDINE SYNTHASE D"/>
    <property type="match status" value="1"/>
</dbReference>
<name>A0ABP9SAJ5_9GAMM</name>
<feature type="binding site" evidence="8">
    <location>
        <position position="412"/>
    </location>
    <ligand>
        <name>a divalent metal cation</name>
        <dbReference type="ChEBI" id="CHEBI:60240"/>
    </ligand>
</feature>
<dbReference type="InterPro" id="IPR001656">
    <property type="entry name" value="PsdUridine_synth_TruD"/>
</dbReference>
<reference evidence="13" key="1">
    <citation type="journal article" date="2019" name="Int. J. Syst. Evol. Microbiol.">
        <title>The Global Catalogue of Microorganisms (GCM) 10K type strain sequencing project: providing services to taxonomists for standard genome sequencing and annotation.</title>
        <authorList>
            <consortium name="The Broad Institute Genomics Platform"/>
            <consortium name="The Broad Institute Genome Sequencing Center for Infectious Disease"/>
            <person name="Wu L."/>
            <person name="Ma J."/>
        </authorList>
    </citation>
    <scope>NUCLEOTIDE SEQUENCE [LARGE SCALE GENOMIC DNA]</scope>
    <source>
        <strain evidence="13">JCM 18720</strain>
    </source>
</reference>
<dbReference type="CDD" id="cd02575">
    <property type="entry name" value="PseudoU_synth_EcTruD"/>
    <property type="match status" value="1"/>
</dbReference>
<dbReference type="HAMAP" id="MF_00060">
    <property type="entry name" value="SurE"/>
    <property type="match status" value="1"/>
</dbReference>
<feature type="active site" description="Nucleophile" evidence="9">
    <location>
        <position position="82"/>
    </location>
</feature>
<dbReference type="NCBIfam" id="NF001489">
    <property type="entry name" value="PRK00346.1-3"/>
    <property type="match status" value="1"/>
</dbReference>
<organism evidence="12 13">
    <name type="scientific">Ferrimonas gelatinilytica</name>
    <dbReference type="NCBI Taxonomy" id="1255257"/>
    <lineage>
        <taxon>Bacteria</taxon>
        <taxon>Pseudomonadati</taxon>
        <taxon>Pseudomonadota</taxon>
        <taxon>Gammaproteobacteria</taxon>
        <taxon>Alteromonadales</taxon>
        <taxon>Ferrimonadaceae</taxon>
        <taxon>Ferrimonas</taxon>
    </lineage>
</organism>
<dbReference type="SUPFAM" id="SSF55120">
    <property type="entry name" value="Pseudouridine synthase"/>
    <property type="match status" value="1"/>
</dbReference>
<dbReference type="PANTHER" id="PTHR47811:SF1">
    <property type="entry name" value="TRNA PSEUDOURIDINE SYNTHASE D"/>
    <property type="match status" value="1"/>
</dbReference>
<dbReference type="HAMAP" id="MF_01082">
    <property type="entry name" value="TruD"/>
    <property type="match status" value="1"/>
</dbReference>
<dbReference type="PROSITE" id="PS50984">
    <property type="entry name" value="TRUD"/>
    <property type="match status" value="1"/>
</dbReference>
<dbReference type="InterPro" id="IPR042214">
    <property type="entry name" value="TruD_catalytic"/>
</dbReference>
<dbReference type="InterPro" id="IPR043165">
    <property type="entry name" value="TruD_insert_sf"/>
</dbReference>